<evidence type="ECO:0000256" key="2">
    <source>
        <dbReference type="RuleBase" id="RU362097"/>
    </source>
</evidence>
<dbReference type="Gene3D" id="1.20.1600.10">
    <property type="entry name" value="Outer membrane efflux proteins (OEP)"/>
    <property type="match status" value="1"/>
</dbReference>
<keyword evidence="2" id="KW-1134">Transmembrane beta strand</keyword>
<evidence type="ECO:0000313" key="5">
    <source>
        <dbReference type="Proteomes" id="UP001160625"/>
    </source>
</evidence>
<dbReference type="RefSeq" id="WP_281043518.1">
    <property type="nucleotide sequence ID" value="NZ_JARYGZ010000001.1"/>
</dbReference>
<comment type="subcellular location">
    <subcellularLocation>
        <location evidence="2">Cell membrane</location>
        <topology evidence="2">Lipid-anchor</topology>
    </subcellularLocation>
</comment>
<dbReference type="InterPro" id="IPR010131">
    <property type="entry name" value="MdtP/NodT-like"/>
</dbReference>
<keyword evidence="2" id="KW-0564">Palmitate</keyword>
<evidence type="ECO:0000256" key="1">
    <source>
        <dbReference type="ARBA" id="ARBA00007613"/>
    </source>
</evidence>
<comment type="caution">
    <text evidence="4">The sequence shown here is derived from an EMBL/GenBank/DDBJ whole genome shotgun (WGS) entry which is preliminary data.</text>
</comment>
<accession>A0ABT6MZE0</accession>
<dbReference type="PANTHER" id="PTHR30203">
    <property type="entry name" value="OUTER MEMBRANE CATION EFFLUX PROTEIN"/>
    <property type="match status" value="1"/>
</dbReference>
<dbReference type="Gene3D" id="2.20.200.10">
    <property type="entry name" value="Outer membrane efflux proteins (OEP)"/>
    <property type="match status" value="1"/>
</dbReference>
<organism evidence="4 5">
    <name type="scientific">Sphingomonas oryzagri</name>
    <dbReference type="NCBI Taxonomy" id="3042314"/>
    <lineage>
        <taxon>Bacteria</taxon>
        <taxon>Pseudomonadati</taxon>
        <taxon>Pseudomonadota</taxon>
        <taxon>Alphaproteobacteria</taxon>
        <taxon>Sphingomonadales</taxon>
        <taxon>Sphingomonadaceae</taxon>
        <taxon>Sphingomonas</taxon>
    </lineage>
</organism>
<keyword evidence="2" id="KW-0812">Transmembrane</keyword>
<dbReference type="Pfam" id="PF02321">
    <property type="entry name" value="OEP"/>
    <property type="match status" value="2"/>
</dbReference>
<dbReference type="Proteomes" id="UP001160625">
    <property type="component" value="Unassembled WGS sequence"/>
</dbReference>
<evidence type="ECO:0000256" key="3">
    <source>
        <dbReference type="SAM" id="MobiDB-lite"/>
    </source>
</evidence>
<reference evidence="4" key="1">
    <citation type="submission" date="2023-04" db="EMBL/GenBank/DDBJ databases">
        <title>Sphingomonas sp. MAHUQ-71 isolated from rice field.</title>
        <authorList>
            <person name="Huq M.A."/>
        </authorList>
    </citation>
    <scope>NUCLEOTIDE SEQUENCE</scope>
    <source>
        <strain evidence="4">MAHUQ-71</strain>
    </source>
</reference>
<evidence type="ECO:0000313" key="4">
    <source>
        <dbReference type="EMBL" id="MDH7638203.1"/>
    </source>
</evidence>
<gene>
    <name evidence="4" type="ORF">QGN17_05625</name>
</gene>
<sequence>MKLLLGATVLLSGCTVGPNFERPKVETASTYGSQPQDVASRTYGGEVDTRWWTSFGDPELTALVDRLAKQNLDLQQAAERIGQSRAQRTIAASQGLPHIDGDAKYTRKRQSANGEASLEEPVPGAPLEYDLYQPQLQASWELDLFGKVRRTVEAANARTEAAIEARNGIALSAIAELAQDYMQLRQLQTQEAVLRRNLAAADDRVALTRNRFANGVATTLDVAQAEAESAAIAQSMPDLRNREAAMANAIALLLAEPPRALTDELGRPATQPLVPPAVPVGLPGELMRRRPDIRQAEAQLHAATAETGVAVASFFPSINLMGNFGFESLGLGSLFNWSSRAFAVGPTISLPFFEGGRLKGNLELRKSEQREAAIAYHSAVLAAWHDVDNALTAYAEAQHGGQAAAATLAADRRALAAAEDRQRQGIATMLDVVTAQQAVYRAEDTVTQSQGQIEVSLVTLYKALGGGWEMAS</sequence>
<comment type="similarity">
    <text evidence="1 2">Belongs to the outer membrane factor (OMF) (TC 1.B.17) family.</text>
</comment>
<protein>
    <submittedName>
        <fullName evidence="4">Efflux transporter outer membrane subunit</fullName>
    </submittedName>
</protein>
<keyword evidence="2" id="KW-0472">Membrane</keyword>
<dbReference type="SUPFAM" id="SSF56954">
    <property type="entry name" value="Outer membrane efflux proteins (OEP)"/>
    <property type="match status" value="1"/>
</dbReference>
<dbReference type="InterPro" id="IPR003423">
    <property type="entry name" value="OMP_efflux"/>
</dbReference>
<dbReference type="EMBL" id="JARYGZ010000001">
    <property type="protein sequence ID" value="MDH7638203.1"/>
    <property type="molecule type" value="Genomic_DNA"/>
</dbReference>
<name>A0ABT6MZE0_9SPHN</name>
<proteinExistence type="inferred from homology"/>
<dbReference type="PANTHER" id="PTHR30203:SF25">
    <property type="entry name" value="OUTER MEMBRANE PROTEIN-RELATED"/>
    <property type="match status" value="1"/>
</dbReference>
<feature type="region of interest" description="Disordered" evidence="3">
    <location>
        <begin position="85"/>
        <end position="122"/>
    </location>
</feature>
<dbReference type="NCBIfam" id="TIGR01845">
    <property type="entry name" value="outer_NodT"/>
    <property type="match status" value="1"/>
</dbReference>
<keyword evidence="5" id="KW-1185">Reference proteome</keyword>
<keyword evidence="2" id="KW-0449">Lipoprotein</keyword>